<dbReference type="Proteomes" id="UP001196565">
    <property type="component" value="Unassembled WGS sequence"/>
</dbReference>
<evidence type="ECO:0000256" key="4">
    <source>
        <dbReference type="SAM" id="MobiDB-lite"/>
    </source>
</evidence>
<evidence type="ECO:0000256" key="1">
    <source>
        <dbReference type="ARBA" id="ARBA00023224"/>
    </source>
</evidence>
<dbReference type="PANTHER" id="PTHR32089:SF112">
    <property type="entry name" value="LYSOZYME-LIKE PROTEIN-RELATED"/>
    <property type="match status" value="1"/>
</dbReference>
<reference evidence="8 9" key="1">
    <citation type="submission" date="2021-07" db="EMBL/GenBank/DDBJ databases">
        <authorList>
            <person name="So Y."/>
        </authorList>
    </citation>
    <scope>NUCLEOTIDE SEQUENCE [LARGE SCALE GENOMIC DNA]</scope>
    <source>
        <strain evidence="8 9">HJA6</strain>
    </source>
</reference>
<dbReference type="PANTHER" id="PTHR32089">
    <property type="entry name" value="METHYL-ACCEPTING CHEMOTAXIS PROTEIN MCPB"/>
    <property type="match status" value="1"/>
</dbReference>
<keyword evidence="5" id="KW-1133">Transmembrane helix</keyword>
<feature type="transmembrane region" description="Helical" evidence="5">
    <location>
        <begin position="314"/>
        <end position="339"/>
    </location>
</feature>
<evidence type="ECO:0000259" key="6">
    <source>
        <dbReference type="PROSITE" id="PS50111"/>
    </source>
</evidence>
<feature type="compositionally biased region" description="Polar residues" evidence="4">
    <location>
        <begin position="449"/>
        <end position="470"/>
    </location>
</feature>
<keyword evidence="5" id="KW-0472">Membrane</keyword>
<evidence type="ECO:0000256" key="5">
    <source>
        <dbReference type="SAM" id="Phobius"/>
    </source>
</evidence>
<dbReference type="CDD" id="cd06225">
    <property type="entry name" value="HAMP"/>
    <property type="match status" value="1"/>
</dbReference>
<comment type="similarity">
    <text evidence="2">Belongs to the methyl-accepting chemotaxis (MCP) protein family.</text>
</comment>
<comment type="caution">
    <text evidence="8">The sequence shown here is derived from an EMBL/GenBank/DDBJ whole genome shotgun (WGS) entry which is preliminary data.</text>
</comment>
<keyword evidence="1 3" id="KW-0807">Transducer</keyword>
<keyword evidence="5" id="KW-0812">Transmembrane</keyword>
<dbReference type="EMBL" id="JAHYBZ010000006">
    <property type="protein sequence ID" value="MBW6399725.1"/>
    <property type="molecule type" value="Genomic_DNA"/>
</dbReference>
<sequence length="690" mass="72491">MRIRTIATTALGGIAAVALVAGGLLLRSNLQDLDRAGDAVAMSTAFASLTRLPLQVAEDRASLTRFITADEAQEAETRARFTEIRGELDAQIAAARAAIERAGDHLPRTVGTALNDLQATLNAVRRDAEAGRRLPRDQRLALQAQSSARTLAAQAQFSQLIPGIEQQISRYNSDLQTPAAMARLTVDLREAISGFLVPTGPSVRAKRAATPEELRRIDTAFGRYDVLTADMQARMASGDVAPALARSYASVLDRVLLPNKRATDRAVDEARQGPPQISEAAWNAVVDAFRGVAELRDIAAATLIEEAGQAETEAWRGLVIGLAALGLGLAALGIGGWLFRRKVLGALTEITAAMSTVAAGRLDVAVPHLGRHDEVGELAQALETFKEAAIRSRAAEAAREAEERAKAERAARIDSEVRGFDSVAQVALRRLTEATEAMTRSADTVAVASKTTGSRADSVASTADQSSNEVQTVAAATEELSASVVEITRRVQNASGMAQEAVREAQAADTSVQGLAAAAQEIGQVVQLITDIAAQTNLLALNATIEAARAGEAGKGFAVVASEVKSLASQTTQATENISRQIAEIQSATAGAVTAIQGIGQRIAQMSEVSADIATAVDQQGIATREIAESVQRTAAGTNAMRVEIGEVTQSAGQMHQVTDEMLTAIRSMSSESTGLRGEIGSFLDRIRAA</sequence>
<dbReference type="InterPro" id="IPR003660">
    <property type="entry name" value="HAMP_dom"/>
</dbReference>
<accession>A0ABS7AEM1</accession>
<protein>
    <submittedName>
        <fullName evidence="8">HAMP domain-containing protein</fullName>
    </submittedName>
</protein>
<evidence type="ECO:0000256" key="3">
    <source>
        <dbReference type="PROSITE-ProRule" id="PRU00284"/>
    </source>
</evidence>
<proteinExistence type="inferred from homology"/>
<evidence type="ECO:0000259" key="7">
    <source>
        <dbReference type="PROSITE" id="PS50885"/>
    </source>
</evidence>
<dbReference type="SUPFAM" id="SSF58104">
    <property type="entry name" value="Methyl-accepting chemotaxis protein (MCP) signaling domain"/>
    <property type="match status" value="1"/>
</dbReference>
<dbReference type="Gene3D" id="1.10.287.950">
    <property type="entry name" value="Methyl-accepting chemotaxis protein"/>
    <property type="match status" value="1"/>
</dbReference>
<organism evidence="8 9">
    <name type="scientific">Roseomonas alba</name>
    <dbReference type="NCBI Taxonomy" id="2846776"/>
    <lineage>
        <taxon>Bacteria</taxon>
        <taxon>Pseudomonadati</taxon>
        <taxon>Pseudomonadota</taxon>
        <taxon>Alphaproteobacteria</taxon>
        <taxon>Acetobacterales</taxon>
        <taxon>Roseomonadaceae</taxon>
        <taxon>Roseomonas</taxon>
    </lineage>
</organism>
<dbReference type="SMART" id="SM00283">
    <property type="entry name" value="MA"/>
    <property type="match status" value="1"/>
</dbReference>
<dbReference type="InterPro" id="IPR004089">
    <property type="entry name" value="MCPsignal_dom"/>
</dbReference>
<dbReference type="Pfam" id="PF00672">
    <property type="entry name" value="HAMP"/>
    <property type="match status" value="1"/>
</dbReference>
<name>A0ABS7AEM1_9PROT</name>
<gene>
    <name evidence="8" type="ORF">KPL78_17830</name>
</gene>
<dbReference type="RefSeq" id="WP_219764327.1">
    <property type="nucleotide sequence ID" value="NZ_JAHYBZ010000006.1"/>
</dbReference>
<feature type="domain" description="Methyl-accepting transducer" evidence="6">
    <location>
        <begin position="434"/>
        <end position="670"/>
    </location>
</feature>
<dbReference type="PROSITE" id="PS50111">
    <property type="entry name" value="CHEMOTAXIS_TRANSDUC_2"/>
    <property type="match status" value="1"/>
</dbReference>
<dbReference type="SMART" id="SM00304">
    <property type="entry name" value="HAMP"/>
    <property type="match status" value="2"/>
</dbReference>
<evidence type="ECO:0000256" key="2">
    <source>
        <dbReference type="ARBA" id="ARBA00029447"/>
    </source>
</evidence>
<evidence type="ECO:0000313" key="8">
    <source>
        <dbReference type="EMBL" id="MBW6399725.1"/>
    </source>
</evidence>
<dbReference type="PROSITE" id="PS50885">
    <property type="entry name" value="HAMP"/>
    <property type="match status" value="1"/>
</dbReference>
<feature type="domain" description="HAMP" evidence="7">
    <location>
        <begin position="341"/>
        <end position="394"/>
    </location>
</feature>
<keyword evidence="9" id="KW-1185">Reference proteome</keyword>
<evidence type="ECO:0000313" key="9">
    <source>
        <dbReference type="Proteomes" id="UP001196565"/>
    </source>
</evidence>
<feature type="region of interest" description="Disordered" evidence="4">
    <location>
        <begin position="439"/>
        <end position="470"/>
    </location>
</feature>
<dbReference type="Gene3D" id="6.10.340.10">
    <property type="match status" value="1"/>
</dbReference>
<dbReference type="Pfam" id="PF00015">
    <property type="entry name" value="MCPsignal"/>
    <property type="match status" value="1"/>
</dbReference>